<gene>
    <name evidence="2" type="ORF">F0L68_05210</name>
</gene>
<feature type="signal peptide" evidence="1">
    <location>
        <begin position="1"/>
        <end position="17"/>
    </location>
</feature>
<evidence type="ECO:0000313" key="3">
    <source>
        <dbReference type="Proteomes" id="UP000323454"/>
    </source>
</evidence>
<organism evidence="2 3">
    <name type="scientific">Solihabitans fulvus</name>
    <dbReference type="NCBI Taxonomy" id="1892852"/>
    <lineage>
        <taxon>Bacteria</taxon>
        <taxon>Bacillati</taxon>
        <taxon>Actinomycetota</taxon>
        <taxon>Actinomycetes</taxon>
        <taxon>Pseudonocardiales</taxon>
        <taxon>Pseudonocardiaceae</taxon>
        <taxon>Solihabitans</taxon>
    </lineage>
</organism>
<evidence type="ECO:0000256" key="1">
    <source>
        <dbReference type="SAM" id="SignalP"/>
    </source>
</evidence>
<dbReference type="Proteomes" id="UP000323454">
    <property type="component" value="Unassembled WGS sequence"/>
</dbReference>
<protein>
    <submittedName>
        <fullName evidence="2">Uncharacterized protein</fullName>
    </submittedName>
</protein>
<dbReference type="AlphaFoldDB" id="A0A5B2XQT3"/>
<keyword evidence="3" id="KW-1185">Reference proteome</keyword>
<feature type="chain" id="PRO_5022986809" evidence="1">
    <location>
        <begin position="18"/>
        <end position="267"/>
    </location>
</feature>
<name>A0A5B2XQT3_9PSEU</name>
<evidence type="ECO:0000313" key="2">
    <source>
        <dbReference type="EMBL" id="KAA2265242.1"/>
    </source>
</evidence>
<proteinExistence type="predicted"/>
<reference evidence="2 3" key="2">
    <citation type="submission" date="2019-09" db="EMBL/GenBank/DDBJ databases">
        <authorList>
            <person name="Jin C."/>
        </authorList>
    </citation>
    <scope>NUCLEOTIDE SEQUENCE [LARGE SCALE GENOMIC DNA]</scope>
    <source>
        <strain evidence="2 3">AN110305</strain>
    </source>
</reference>
<accession>A0A5B2XQT3</accession>
<reference evidence="2 3" key="1">
    <citation type="submission" date="2019-09" db="EMBL/GenBank/DDBJ databases">
        <title>Goodfellowia gen. nov., a new genus of the Pseudonocardineae related to Actinoalloteichus, containing Goodfellowia coeruleoviolacea gen. nov., comb. nov. gen. nov., comb. nov.</title>
        <authorList>
            <person name="Labeda D."/>
        </authorList>
    </citation>
    <scope>NUCLEOTIDE SEQUENCE [LARGE SCALE GENOMIC DNA]</scope>
    <source>
        <strain evidence="2 3">AN110305</strain>
    </source>
</reference>
<dbReference type="RefSeq" id="WP_149848278.1">
    <property type="nucleotide sequence ID" value="NZ_VUOB01000008.1"/>
</dbReference>
<keyword evidence="1" id="KW-0732">Signal</keyword>
<sequence length="267" mass="27686">MCALAGFVVTMSISLGAAGCGVDSPPTETDRPPEAVVLIALDGGSLTTWSQVPGCGSHELKVTETATSVRLIEHTVVSKPAGAGLCTAAHDDLLRVSLRSPLGGRTLIGPDGQVLPSFDEHRLARAGHLPAGYTLWAADLPLLVRDGPALRPGARAWTRQYGAGPAPAWMNTAISRSAPLTITQVLGQTAAVPDSWPTLGRDTVGDHPAEVRGAPAGLAVTWQADGYTFAVISQPFVDQDEPVIEDTPPRTTTLPLAELLAVATALS</sequence>
<comment type="caution">
    <text evidence="2">The sequence shown here is derived from an EMBL/GenBank/DDBJ whole genome shotgun (WGS) entry which is preliminary data.</text>
</comment>
<dbReference type="EMBL" id="VUOB01000008">
    <property type="protein sequence ID" value="KAA2265242.1"/>
    <property type="molecule type" value="Genomic_DNA"/>
</dbReference>